<dbReference type="PROSITE" id="PS00938">
    <property type="entry name" value="IF3"/>
    <property type="match status" value="1"/>
</dbReference>
<proteinExistence type="inferred from homology"/>
<evidence type="ECO:0000256" key="5">
    <source>
        <dbReference type="NCBIfam" id="TIGR00168"/>
    </source>
</evidence>
<dbReference type="InterPro" id="IPR001288">
    <property type="entry name" value="Translation_initiation_fac_3"/>
</dbReference>
<dbReference type="GO" id="GO:0043022">
    <property type="term" value="F:ribosome binding"/>
    <property type="evidence" value="ECO:0007669"/>
    <property type="project" value="TreeGrafter"/>
</dbReference>
<comment type="similarity">
    <text evidence="1 4 6">Belongs to the IF-3 family.</text>
</comment>
<evidence type="ECO:0000256" key="2">
    <source>
        <dbReference type="ARBA" id="ARBA00022540"/>
    </source>
</evidence>
<comment type="subunit">
    <text evidence="4 6">Monomer.</text>
</comment>
<dbReference type="InterPro" id="IPR036788">
    <property type="entry name" value="T_IF-3_C_sf"/>
</dbReference>
<dbReference type="SUPFAM" id="SSF55200">
    <property type="entry name" value="Translation initiation factor IF3, C-terminal domain"/>
    <property type="match status" value="1"/>
</dbReference>
<keyword evidence="10" id="KW-1185">Reference proteome</keyword>
<keyword evidence="2 4" id="KW-0396">Initiation factor</keyword>
<dbReference type="Pfam" id="PF05198">
    <property type="entry name" value="IF3_N"/>
    <property type="match status" value="1"/>
</dbReference>
<sequence length="203" mass="23622">MQSNQKQFQKDKRPKSEHVLNNDIPYKKVFVLNSNGEQIGVLDKKEAIEMAKNDKMDLVLISIANNKPITKILDYGKFKYERKKKAKETKEKQAVTINREVRLTVNIGDHDLQTKARKAKEFLIDGDRVKVSLKFRGREMTRPEIGQEVLNKFYSYVEDVAKISKEATLVNDRFLDMYIEKDKKKVLQLEKNKDTNNKGDTNA</sequence>
<dbReference type="EMBL" id="CP053097">
    <property type="protein sequence ID" value="QJR44448.1"/>
    <property type="molecule type" value="Genomic_DNA"/>
</dbReference>
<dbReference type="InterPro" id="IPR019814">
    <property type="entry name" value="Translation_initiation_fac_3_N"/>
</dbReference>
<evidence type="ECO:0000256" key="4">
    <source>
        <dbReference type="HAMAP-Rule" id="MF_00080"/>
    </source>
</evidence>
<dbReference type="GO" id="GO:0005829">
    <property type="term" value="C:cytosol"/>
    <property type="evidence" value="ECO:0007669"/>
    <property type="project" value="TreeGrafter"/>
</dbReference>
<dbReference type="InterPro" id="IPR019813">
    <property type="entry name" value="Translation_initiation_fac3_CS"/>
</dbReference>
<protein>
    <recommendedName>
        <fullName evidence="4 5">Translation initiation factor IF-3</fullName>
    </recommendedName>
</protein>
<dbReference type="KEGG" id="mmio:HLA92_01200"/>
<evidence type="ECO:0000256" key="6">
    <source>
        <dbReference type="RuleBase" id="RU000646"/>
    </source>
</evidence>
<dbReference type="Gene3D" id="3.30.110.10">
    <property type="entry name" value="Translation initiation factor 3 (IF-3), C-terminal domain"/>
    <property type="match status" value="1"/>
</dbReference>
<evidence type="ECO:0000313" key="9">
    <source>
        <dbReference type="EMBL" id="QJR44448.1"/>
    </source>
</evidence>
<name>A0A6M4JDY8_9MOLU</name>
<dbReference type="SUPFAM" id="SSF54364">
    <property type="entry name" value="Translation initiation factor IF3, N-terminal domain"/>
    <property type="match status" value="1"/>
</dbReference>
<dbReference type="Gene3D" id="3.10.20.80">
    <property type="entry name" value="Translation initiation factor 3 (IF-3), N-terminal domain"/>
    <property type="match status" value="1"/>
</dbReference>
<evidence type="ECO:0000259" key="8">
    <source>
        <dbReference type="Pfam" id="PF05198"/>
    </source>
</evidence>
<evidence type="ECO:0000256" key="3">
    <source>
        <dbReference type="ARBA" id="ARBA00022917"/>
    </source>
</evidence>
<feature type="domain" description="Translation initiation factor 3 C-terminal" evidence="7">
    <location>
        <begin position="98"/>
        <end position="180"/>
    </location>
</feature>
<dbReference type="Proteomes" id="UP000502118">
    <property type="component" value="Chromosome"/>
</dbReference>
<evidence type="ECO:0000313" key="10">
    <source>
        <dbReference type="Proteomes" id="UP000502118"/>
    </source>
</evidence>
<dbReference type="AlphaFoldDB" id="A0A6M4JDY8"/>
<dbReference type="GO" id="GO:0016020">
    <property type="term" value="C:membrane"/>
    <property type="evidence" value="ECO:0007669"/>
    <property type="project" value="TreeGrafter"/>
</dbReference>
<gene>
    <name evidence="4" type="primary">infC</name>
    <name evidence="9" type="ORF">HLA92_01200</name>
</gene>
<comment type="subcellular location">
    <subcellularLocation>
        <location evidence="4 6">Cytoplasm</location>
    </subcellularLocation>
</comment>
<dbReference type="InterPro" id="IPR019815">
    <property type="entry name" value="Translation_initiation_fac_3_C"/>
</dbReference>
<evidence type="ECO:0000256" key="1">
    <source>
        <dbReference type="ARBA" id="ARBA00005439"/>
    </source>
</evidence>
<dbReference type="Pfam" id="PF00707">
    <property type="entry name" value="IF3_C"/>
    <property type="match status" value="1"/>
</dbReference>
<comment type="function">
    <text evidence="4 6">IF-3 binds to the 30S ribosomal subunit and shifts the equilibrium between 70S ribosomes and their 50S and 30S subunits in favor of the free subunits, thus enhancing the availability of 30S subunits on which protein synthesis initiation begins.</text>
</comment>
<feature type="domain" description="Translation initiation factor 3 N-terminal" evidence="8">
    <location>
        <begin position="21"/>
        <end position="88"/>
    </location>
</feature>
<organism evidence="9 10">
    <name type="scientific">Mycoplasma miroungirhinis</name>
    <dbReference type="NCBI Taxonomy" id="754516"/>
    <lineage>
        <taxon>Bacteria</taxon>
        <taxon>Bacillati</taxon>
        <taxon>Mycoplasmatota</taxon>
        <taxon>Mollicutes</taxon>
        <taxon>Mycoplasmataceae</taxon>
        <taxon>Mycoplasma</taxon>
    </lineage>
</organism>
<dbReference type="HAMAP" id="MF_00080">
    <property type="entry name" value="IF_3"/>
    <property type="match status" value="1"/>
</dbReference>
<dbReference type="PANTHER" id="PTHR10938">
    <property type="entry name" value="TRANSLATION INITIATION FACTOR IF-3"/>
    <property type="match status" value="1"/>
</dbReference>
<evidence type="ECO:0000259" key="7">
    <source>
        <dbReference type="Pfam" id="PF00707"/>
    </source>
</evidence>
<dbReference type="PANTHER" id="PTHR10938:SF0">
    <property type="entry name" value="TRANSLATION INITIATION FACTOR IF-3, MITOCHONDRIAL"/>
    <property type="match status" value="1"/>
</dbReference>
<dbReference type="GO" id="GO:0032790">
    <property type="term" value="P:ribosome disassembly"/>
    <property type="evidence" value="ECO:0007669"/>
    <property type="project" value="TreeGrafter"/>
</dbReference>
<dbReference type="InterPro" id="IPR036787">
    <property type="entry name" value="T_IF-3_N_sf"/>
</dbReference>
<dbReference type="GO" id="GO:0003743">
    <property type="term" value="F:translation initiation factor activity"/>
    <property type="evidence" value="ECO:0007669"/>
    <property type="project" value="UniProtKB-UniRule"/>
</dbReference>
<keyword evidence="3 4" id="KW-0648">Protein biosynthesis</keyword>
<reference evidence="9 10" key="1">
    <citation type="submission" date="2020-05" db="EMBL/GenBank/DDBJ databases">
        <title>Novel Mycoplasma species detected in Mirounga angustirostris (northern elephant seal) from the USA.</title>
        <authorList>
            <person name="Volokhov D.V."/>
        </authorList>
    </citation>
    <scope>NUCLEOTIDE SEQUENCE [LARGE SCALE GENOMIC DNA]</scope>
    <source>
        <strain evidence="9 10">Mirounga ES2806-NAS</strain>
    </source>
</reference>
<keyword evidence="4" id="KW-0963">Cytoplasm</keyword>
<dbReference type="NCBIfam" id="TIGR00168">
    <property type="entry name" value="infC"/>
    <property type="match status" value="1"/>
</dbReference>
<accession>A0A6M4JDY8</accession>